<reference evidence="5 6" key="1">
    <citation type="submission" date="2021-03" db="EMBL/GenBank/DDBJ databases">
        <title>Assistant Professor.</title>
        <authorList>
            <person name="Huq M.A."/>
        </authorList>
    </citation>
    <scope>NUCLEOTIDE SEQUENCE [LARGE SCALE GENOMIC DNA]</scope>
    <source>
        <strain evidence="5 6">MAH-29</strain>
    </source>
</reference>
<dbReference type="SUPFAM" id="SSF46689">
    <property type="entry name" value="Homeodomain-like"/>
    <property type="match status" value="1"/>
</dbReference>
<dbReference type="Gene3D" id="1.10.10.60">
    <property type="entry name" value="Homeodomain-like"/>
    <property type="match status" value="1"/>
</dbReference>
<dbReference type="SMART" id="SM00342">
    <property type="entry name" value="HTH_ARAC"/>
    <property type="match status" value="1"/>
</dbReference>
<name>A0ABS3Z5N0_9BACT</name>
<evidence type="ECO:0000256" key="2">
    <source>
        <dbReference type="ARBA" id="ARBA00023125"/>
    </source>
</evidence>
<evidence type="ECO:0000259" key="4">
    <source>
        <dbReference type="PROSITE" id="PS01124"/>
    </source>
</evidence>
<evidence type="ECO:0000313" key="6">
    <source>
        <dbReference type="Proteomes" id="UP000677244"/>
    </source>
</evidence>
<dbReference type="RefSeq" id="WP_209145015.1">
    <property type="nucleotide sequence ID" value="NZ_JAGHKO010000024.1"/>
</dbReference>
<comment type="caution">
    <text evidence="5">The sequence shown here is derived from an EMBL/GenBank/DDBJ whole genome shotgun (WGS) entry which is preliminary data.</text>
</comment>
<evidence type="ECO:0000313" key="5">
    <source>
        <dbReference type="EMBL" id="MBO9205444.1"/>
    </source>
</evidence>
<evidence type="ECO:0000256" key="1">
    <source>
        <dbReference type="ARBA" id="ARBA00023015"/>
    </source>
</evidence>
<organism evidence="5 6">
    <name type="scientific">Niastella soli</name>
    <dbReference type="NCBI Taxonomy" id="2821487"/>
    <lineage>
        <taxon>Bacteria</taxon>
        <taxon>Pseudomonadati</taxon>
        <taxon>Bacteroidota</taxon>
        <taxon>Chitinophagia</taxon>
        <taxon>Chitinophagales</taxon>
        <taxon>Chitinophagaceae</taxon>
        <taxon>Niastella</taxon>
    </lineage>
</organism>
<evidence type="ECO:0000256" key="3">
    <source>
        <dbReference type="ARBA" id="ARBA00023163"/>
    </source>
</evidence>
<keyword evidence="1" id="KW-0805">Transcription regulation</keyword>
<dbReference type="PRINTS" id="PR00032">
    <property type="entry name" value="HTHARAC"/>
</dbReference>
<dbReference type="EMBL" id="JAGHKO010000024">
    <property type="protein sequence ID" value="MBO9205444.1"/>
    <property type="molecule type" value="Genomic_DNA"/>
</dbReference>
<sequence length="297" mass="34686">MQVVSSHQQVPVYAIEPDGLTGNRRFKMYNFEGSLPDQSELLIPHRKSHYLIVFIRNASGTRQWIDMEPYILQDNTIYFSSPPNIIVKEEFKQLWSTGIAFTGEFLSFQENAALSQLPIIQNPHNCHELLLTKEDVNFVEEMITKLNAEYRRPGEWQQQMLTAYLTVLLTYLSRLYNEQFSHEGPSTEKLLLKRFQEKINAHYRELHEVSEYASQLNMSAGHLSEVVKVQSGKPAIKHIHDRLIMEARRLLFHTNNSLKEISFDLGFTDASYFNRFFKRETGITPADYRASIRKMSY</sequence>
<accession>A0ABS3Z5N0</accession>
<protein>
    <submittedName>
        <fullName evidence="5">Helix-turn-helix domain-containing protein</fullName>
    </submittedName>
</protein>
<dbReference type="InterPro" id="IPR018060">
    <property type="entry name" value="HTH_AraC"/>
</dbReference>
<dbReference type="Proteomes" id="UP000677244">
    <property type="component" value="Unassembled WGS sequence"/>
</dbReference>
<keyword evidence="2" id="KW-0238">DNA-binding</keyword>
<dbReference type="InterPro" id="IPR009057">
    <property type="entry name" value="Homeodomain-like_sf"/>
</dbReference>
<feature type="domain" description="HTH araC/xylS-type" evidence="4">
    <location>
        <begin position="193"/>
        <end position="291"/>
    </location>
</feature>
<dbReference type="InterPro" id="IPR020449">
    <property type="entry name" value="Tscrpt_reg_AraC-type_HTH"/>
</dbReference>
<keyword evidence="3" id="KW-0804">Transcription</keyword>
<keyword evidence="6" id="KW-1185">Reference proteome</keyword>
<dbReference type="PANTHER" id="PTHR43280:SF32">
    <property type="entry name" value="TRANSCRIPTIONAL REGULATORY PROTEIN"/>
    <property type="match status" value="1"/>
</dbReference>
<gene>
    <name evidence="5" type="ORF">J7I42_34460</name>
</gene>
<dbReference type="PROSITE" id="PS01124">
    <property type="entry name" value="HTH_ARAC_FAMILY_2"/>
    <property type="match status" value="1"/>
</dbReference>
<dbReference type="Pfam" id="PF12833">
    <property type="entry name" value="HTH_18"/>
    <property type="match status" value="1"/>
</dbReference>
<proteinExistence type="predicted"/>
<dbReference type="PANTHER" id="PTHR43280">
    <property type="entry name" value="ARAC-FAMILY TRANSCRIPTIONAL REGULATOR"/>
    <property type="match status" value="1"/>
</dbReference>